<dbReference type="AlphaFoldDB" id="A0A5J4TYM1"/>
<gene>
    <name evidence="1" type="ORF">EZS28_041444</name>
</gene>
<evidence type="ECO:0000313" key="2">
    <source>
        <dbReference type="Proteomes" id="UP000324800"/>
    </source>
</evidence>
<feature type="non-terminal residue" evidence="1">
    <location>
        <position position="1"/>
    </location>
</feature>
<accession>A0A5J4TYM1</accession>
<name>A0A5J4TYM1_9EUKA</name>
<protein>
    <submittedName>
        <fullName evidence="1">Uncharacterized protein</fullName>
    </submittedName>
</protein>
<evidence type="ECO:0000313" key="1">
    <source>
        <dbReference type="EMBL" id="KAA6363029.1"/>
    </source>
</evidence>
<reference evidence="1 2" key="1">
    <citation type="submission" date="2019-03" db="EMBL/GenBank/DDBJ databases">
        <title>Single cell metagenomics reveals metabolic interactions within the superorganism composed of flagellate Streblomastix strix and complex community of Bacteroidetes bacteria on its surface.</title>
        <authorList>
            <person name="Treitli S.C."/>
            <person name="Kolisko M."/>
            <person name="Husnik F."/>
            <person name="Keeling P."/>
            <person name="Hampl V."/>
        </authorList>
    </citation>
    <scope>NUCLEOTIDE SEQUENCE [LARGE SCALE GENOMIC DNA]</scope>
    <source>
        <strain evidence="1">ST1C</strain>
    </source>
</reference>
<dbReference type="EMBL" id="SNRW01023408">
    <property type="protein sequence ID" value="KAA6363029.1"/>
    <property type="molecule type" value="Genomic_DNA"/>
</dbReference>
<sequence length="141" mass="15648">SPLNSPEKQTNENIVAQDSNVLNEPPAAFARTNAEEFIATETRGLELKVNLQQSISWNVFCILASGHKTSSPKTDEKKKSIDISLNVLDKDGTDIDEHNTQWNSNPTDSSLYTIELKKGRLNILFVDFQFVTASGSFAYPT</sequence>
<organism evidence="1 2">
    <name type="scientific">Streblomastix strix</name>
    <dbReference type="NCBI Taxonomy" id="222440"/>
    <lineage>
        <taxon>Eukaryota</taxon>
        <taxon>Metamonada</taxon>
        <taxon>Preaxostyla</taxon>
        <taxon>Oxymonadida</taxon>
        <taxon>Streblomastigidae</taxon>
        <taxon>Streblomastix</taxon>
    </lineage>
</organism>
<feature type="non-terminal residue" evidence="1">
    <location>
        <position position="141"/>
    </location>
</feature>
<dbReference type="Proteomes" id="UP000324800">
    <property type="component" value="Unassembled WGS sequence"/>
</dbReference>
<proteinExistence type="predicted"/>
<comment type="caution">
    <text evidence="1">The sequence shown here is derived from an EMBL/GenBank/DDBJ whole genome shotgun (WGS) entry which is preliminary data.</text>
</comment>